<proteinExistence type="predicted"/>
<evidence type="ECO:0000256" key="1">
    <source>
        <dbReference type="SAM" id="SignalP"/>
    </source>
</evidence>
<evidence type="ECO:0008006" key="4">
    <source>
        <dbReference type="Google" id="ProtNLM"/>
    </source>
</evidence>
<keyword evidence="3" id="KW-1185">Reference proteome</keyword>
<sequence>MTALLLSLPGDVLITILVNLDVEDLLCTLQASLENVLAKLYYDYIISFNTQTCHALYVFCASTDYIWHNIKIDYPLNLPHQVITNIHSAELRKHCVEGLRIDHNWRKNPPSLKALSRIDNGGIIEQMQYLPPKWLVSMSRVSTSLRPTCVLSIWDCNTSGDAKRIKHFSLEPHVLSKFSASLSKDEKHVLVVIFNGHAEILRVYHIPLQDSDYLADPDEYISSRIIKNDMAGSVFEADICGETVSCLIAQFRMGRPSYQVLFLDARSGNHLRVDVNVPPPFTKLQIRLFSDSFLLLSGVQSPQNLILRLYDASGFLQKLKNSANIHHDSGLGLGTPCAEYSFSAPGTIHQEYKLTTGNLSTAALIFPRGTNNRLVRFPVRSDGNGVTTSGPQSELRSQTFYRTPAHVDMSPEFIALGPCGQRAVWLERAWNEESDRTGFNLMKGAFSDQPGAISNVGSLIPTYVALPFEVETCQSIAFDEAMGRVFLGLYTGEIYVLNL</sequence>
<name>A0ABQ8W170_9AGAR</name>
<evidence type="ECO:0000313" key="3">
    <source>
        <dbReference type="Proteomes" id="UP001150217"/>
    </source>
</evidence>
<comment type="caution">
    <text evidence="2">The sequence shown here is derived from an EMBL/GenBank/DDBJ whole genome shotgun (WGS) entry which is preliminary data.</text>
</comment>
<dbReference type="EMBL" id="JANVFT010000004">
    <property type="protein sequence ID" value="KAJ4500755.1"/>
    <property type="molecule type" value="Genomic_DNA"/>
</dbReference>
<accession>A0ABQ8W170</accession>
<feature type="signal peptide" evidence="1">
    <location>
        <begin position="1"/>
        <end position="15"/>
    </location>
</feature>
<keyword evidence="1" id="KW-0732">Signal</keyword>
<organism evidence="2 3">
    <name type="scientific">Lentinula lateritia</name>
    <dbReference type="NCBI Taxonomy" id="40482"/>
    <lineage>
        <taxon>Eukaryota</taxon>
        <taxon>Fungi</taxon>
        <taxon>Dikarya</taxon>
        <taxon>Basidiomycota</taxon>
        <taxon>Agaricomycotina</taxon>
        <taxon>Agaricomycetes</taxon>
        <taxon>Agaricomycetidae</taxon>
        <taxon>Agaricales</taxon>
        <taxon>Marasmiineae</taxon>
        <taxon>Omphalotaceae</taxon>
        <taxon>Lentinula</taxon>
    </lineage>
</organism>
<reference evidence="2" key="1">
    <citation type="submission" date="2022-08" db="EMBL/GenBank/DDBJ databases">
        <title>A Global Phylogenomic Analysis of the Shiitake Genus Lentinula.</title>
        <authorList>
            <consortium name="DOE Joint Genome Institute"/>
            <person name="Sierra-Patev S."/>
            <person name="Min B."/>
            <person name="Naranjo-Ortiz M."/>
            <person name="Looney B."/>
            <person name="Konkel Z."/>
            <person name="Slot J.C."/>
            <person name="Sakamoto Y."/>
            <person name="Steenwyk J.L."/>
            <person name="Rokas A."/>
            <person name="Carro J."/>
            <person name="Camarero S."/>
            <person name="Ferreira P."/>
            <person name="Molpeceres G."/>
            <person name="Ruiz-Duenas F.J."/>
            <person name="Serrano A."/>
            <person name="Henrissat B."/>
            <person name="Drula E."/>
            <person name="Hughes K.W."/>
            <person name="Mata J.L."/>
            <person name="Ishikawa N.K."/>
            <person name="Vargas-Isla R."/>
            <person name="Ushijima S."/>
            <person name="Smith C.A."/>
            <person name="Ahrendt S."/>
            <person name="Andreopoulos W."/>
            <person name="He G."/>
            <person name="Labutti K."/>
            <person name="Lipzen A."/>
            <person name="Ng V."/>
            <person name="Riley R."/>
            <person name="Sandor L."/>
            <person name="Barry K."/>
            <person name="Martinez A.T."/>
            <person name="Xiao Y."/>
            <person name="Gibbons J.G."/>
            <person name="Terashima K."/>
            <person name="Grigoriev I.V."/>
            <person name="Hibbett D.S."/>
        </authorList>
    </citation>
    <scope>NUCLEOTIDE SEQUENCE</scope>
    <source>
        <strain evidence="2">RHP3577 ss4</strain>
    </source>
</reference>
<feature type="chain" id="PRO_5045946886" description="F-box domain-containing protein" evidence="1">
    <location>
        <begin position="16"/>
        <end position="499"/>
    </location>
</feature>
<dbReference type="Proteomes" id="UP001150217">
    <property type="component" value="Unassembled WGS sequence"/>
</dbReference>
<evidence type="ECO:0000313" key="2">
    <source>
        <dbReference type="EMBL" id="KAJ4500755.1"/>
    </source>
</evidence>
<protein>
    <recommendedName>
        <fullName evidence="4">F-box domain-containing protein</fullName>
    </recommendedName>
</protein>
<gene>
    <name evidence="2" type="ORF">C8R41DRAFT_913841</name>
</gene>